<feature type="compositionally biased region" description="Low complexity" evidence="1">
    <location>
        <begin position="62"/>
        <end position="94"/>
    </location>
</feature>
<protein>
    <recommendedName>
        <fullName evidence="4">DUF4232 domain-containing protein</fullName>
    </recommendedName>
</protein>
<organism evidence="2 3">
    <name type="scientific">Streptomyces laurentii</name>
    <dbReference type="NCBI Taxonomy" id="39478"/>
    <lineage>
        <taxon>Bacteria</taxon>
        <taxon>Bacillati</taxon>
        <taxon>Actinomycetota</taxon>
        <taxon>Actinomycetes</taxon>
        <taxon>Kitasatosporales</taxon>
        <taxon>Streptomycetaceae</taxon>
        <taxon>Streptomyces</taxon>
    </lineage>
</organism>
<dbReference type="EMBL" id="AP017424">
    <property type="protein sequence ID" value="BAU85328.1"/>
    <property type="molecule type" value="Genomic_DNA"/>
</dbReference>
<keyword evidence="3" id="KW-1185">Reference proteome</keyword>
<feature type="region of interest" description="Disordered" evidence="1">
    <location>
        <begin position="52"/>
        <end position="124"/>
    </location>
</feature>
<gene>
    <name evidence="2" type="ORF">SLA_4440</name>
</gene>
<name>A0A169NTA8_STRLU</name>
<dbReference type="AlphaFoldDB" id="A0A169NTA8"/>
<dbReference type="KEGG" id="slau:SLA_4440"/>
<feature type="compositionally biased region" description="Gly residues" evidence="1">
    <location>
        <begin position="105"/>
        <end position="124"/>
    </location>
</feature>
<evidence type="ECO:0008006" key="4">
    <source>
        <dbReference type="Google" id="ProtNLM"/>
    </source>
</evidence>
<evidence type="ECO:0000313" key="2">
    <source>
        <dbReference type="EMBL" id="BAU85328.1"/>
    </source>
</evidence>
<reference evidence="2 3" key="1">
    <citation type="journal article" date="2016" name="Genome Announc.">
        <title>Complete Genome Sequence of Thiostrepton-Producing Streptomyces laurentii ATCC 31255.</title>
        <authorList>
            <person name="Doi K."/>
            <person name="Fujino Y."/>
            <person name="Nagayoshi Y."/>
            <person name="Ohshima T."/>
            <person name="Ogata S."/>
        </authorList>
    </citation>
    <scope>NUCLEOTIDE SEQUENCE [LARGE SCALE GENOMIC DNA]</scope>
    <source>
        <strain evidence="2 3">ATCC 31255</strain>
    </source>
</reference>
<proteinExistence type="predicted"/>
<sequence length="283" mass="28032">MSNCLQEFGYRKTPHNHGEIMRIRPNHRALLAAGTAVLALSLTACNGDDQAAATGGGSADKPAASTSGSASAGTGTPASNEKPADTTTTGAPGTSKAPQKSSGGTSAGSGTSGGSGSTSGGGGGSANNTEAYAWKHACAMTQLSVNVRPGSGSQRIIEVSNKGTSACGLDLLPTVDLGDSNSADQSRNVRPLVPSGLGGPDHALLAGKKAYAVIDLNPGGKAGSAKGINEMNVLVSPSHMANADTRNFPIASGTQVSGPKLGLYRDSVADAVSSMKQADTPQQ</sequence>
<accession>A0A169NTA8</accession>
<dbReference type="Proteomes" id="UP000217676">
    <property type="component" value="Chromosome"/>
</dbReference>
<evidence type="ECO:0000313" key="3">
    <source>
        <dbReference type="Proteomes" id="UP000217676"/>
    </source>
</evidence>
<evidence type="ECO:0000256" key="1">
    <source>
        <dbReference type="SAM" id="MobiDB-lite"/>
    </source>
</evidence>